<dbReference type="AlphaFoldDB" id="A0A367FPZ7"/>
<dbReference type="Pfam" id="PF25209">
    <property type="entry name" value="Phage_capsid_4"/>
    <property type="match status" value="1"/>
</dbReference>
<gene>
    <name evidence="1" type="ORF">DQ384_05405</name>
</gene>
<reference evidence="1 2" key="1">
    <citation type="submission" date="2018-06" db="EMBL/GenBank/DDBJ databases">
        <title>Sphaerisporangium craniellae sp. nov., isolated from a marine sponge in the South China Sea.</title>
        <authorList>
            <person name="Li L."/>
        </authorList>
    </citation>
    <scope>NUCLEOTIDE SEQUENCE [LARGE SCALE GENOMIC DNA]</scope>
    <source>
        <strain evidence="1 2">CCTCC AA 208026</strain>
    </source>
</reference>
<dbReference type="Proteomes" id="UP000253094">
    <property type="component" value="Unassembled WGS sequence"/>
</dbReference>
<dbReference type="EMBL" id="QOIL01000003">
    <property type="protein sequence ID" value="RCG31979.1"/>
    <property type="molecule type" value="Genomic_DNA"/>
</dbReference>
<name>A0A367FPZ7_9ACTN</name>
<dbReference type="OrthoDB" id="3830856at2"/>
<evidence type="ECO:0008006" key="3">
    <source>
        <dbReference type="Google" id="ProtNLM"/>
    </source>
</evidence>
<sequence>MTATLFESGVTRLDAENAAIQEMFGGMRRVSTGARRNTDQFTERLVQFETFMDGIRTGRRRLAHFAEAMSSSDFPLLFDVSLDRQLYAAYAAITPTWQNYARASTVNNFLKVQRYATSGIRGLLQKVGELAEFERRSQTETMYEYSVHKYEAGFAVSWETMMNDDLGAFLRLPQDLAQSAVDSEEAFVTQLFCDASGPHASHYTVGNANIITGNPGLDRDSLQAAITQLMQRKDERGNPIVVKGVRLVVGTGLALTAQEIINTTEYRVVDANGNVRVIQGNGVASNLGIDVNYWIDSIATTANASTSWWIFADPNGVRPALEFGRLRGHEAPALYEKIPDMRRIGGGEEPYSFDTESAEKKVRHVYGGTFVDARMTLASNGTGS</sequence>
<comment type="caution">
    <text evidence="1">The sequence shown here is derived from an EMBL/GenBank/DDBJ whole genome shotgun (WGS) entry which is preliminary data.</text>
</comment>
<evidence type="ECO:0000313" key="1">
    <source>
        <dbReference type="EMBL" id="RCG31979.1"/>
    </source>
</evidence>
<accession>A0A367FPZ7</accession>
<evidence type="ECO:0000313" key="2">
    <source>
        <dbReference type="Proteomes" id="UP000253094"/>
    </source>
</evidence>
<dbReference type="RefSeq" id="WP_114027594.1">
    <property type="nucleotide sequence ID" value="NZ_QOIL01000003.1"/>
</dbReference>
<proteinExistence type="predicted"/>
<organism evidence="1 2">
    <name type="scientific">Sphaerisporangium album</name>
    <dbReference type="NCBI Taxonomy" id="509200"/>
    <lineage>
        <taxon>Bacteria</taxon>
        <taxon>Bacillati</taxon>
        <taxon>Actinomycetota</taxon>
        <taxon>Actinomycetes</taxon>
        <taxon>Streptosporangiales</taxon>
        <taxon>Streptosporangiaceae</taxon>
        <taxon>Sphaerisporangium</taxon>
    </lineage>
</organism>
<protein>
    <recommendedName>
        <fullName evidence="3">Bacteriophage Mu GpT domain-containing protein</fullName>
    </recommendedName>
</protein>
<keyword evidence="2" id="KW-1185">Reference proteome</keyword>